<dbReference type="AlphaFoldDB" id="A0AA37TKX0"/>
<gene>
    <name evidence="2" type="ORF">GCM10007894_10610</name>
</gene>
<protein>
    <recommendedName>
        <fullName evidence="4">YHS domain-containing protein</fullName>
    </recommendedName>
</protein>
<comment type="caution">
    <text evidence="2">The sequence shown here is derived from an EMBL/GenBank/DDBJ whole genome shotgun (WGS) entry which is preliminary data.</text>
</comment>
<evidence type="ECO:0000313" key="3">
    <source>
        <dbReference type="Proteomes" id="UP001157439"/>
    </source>
</evidence>
<evidence type="ECO:0000313" key="2">
    <source>
        <dbReference type="EMBL" id="GLS83084.1"/>
    </source>
</evidence>
<sequence>MKALTKFCVLLVASFVLASCASVSKQPVFEEEGLANRGYDVVSYFTDNEAQLGSEQFSTRYNGVEWRFASAEHLEMFNNAPQQYAPQYGGYCAYAMSKGFVVSTDPQAFAIENGKLYLNYSLGVRETWLKDKPGYIEKANANWLEKTAEQ</sequence>
<accession>A0AA37TKX0</accession>
<feature type="chain" id="PRO_5041309126" description="YHS domain-containing protein" evidence="1">
    <location>
        <begin position="19"/>
        <end position="150"/>
    </location>
</feature>
<dbReference type="Proteomes" id="UP001157439">
    <property type="component" value="Unassembled WGS sequence"/>
</dbReference>
<keyword evidence="1" id="KW-0732">Signal</keyword>
<dbReference type="EMBL" id="BSPO01000002">
    <property type="protein sequence ID" value="GLS83084.1"/>
    <property type="molecule type" value="Genomic_DNA"/>
</dbReference>
<feature type="signal peptide" evidence="1">
    <location>
        <begin position="1"/>
        <end position="18"/>
    </location>
</feature>
<evidence type="ECO:0008006" key="4">
    <source>
        <dbReference type="Google" id="ProtNLM"/>
    </source>
</evidence>
<proteinExistence type="predicted"/>
<reference evidence="2 3" key="1">
    <citation type="journal article" date="2014" name="Int. J. Syst. Evol. Microbiol.">
        <title>Complete genome sequence of Corynebacterium casei LMG S-19264T (=DSM 44701T), isolated from a smear-ripened cheese.</title>
        <authorList>
            <consortium name="US DOE Joint Genome Institute (JGI-PGF)"/>
            <person name="Walter F."/>
            <person name="Albersmeier A."/>
            <person name="Kalinowski J."/>
            <person name="Ruckert C."/>
        </authorList>
    </citation>
    <scope>NUCLEOTIDE SEQUENCE [LARGE SCALE GENOMIC DNA]</scope>
    <source>
        <strain evidence="2 3">NBRC 112785</strain>
    </source>
</reference>
<dbReference type="PROSITE" id="PS51257">
    <property type="entry name" value="PROKAR_LIPOPROTEIN"/>
    <property type="match status" value="1"/>
</dbReference>
<keyword evidence="3" id="KW-1185">Reference proteome</keyword>
<evidence type="ECO:0000256" key="1">
    <source>
        <dbReference type="SAM" id="SignalP"/>
    </source>
</evidence>
<dbReference type="NCBIfam" id="NF041384">
    <property type="entry name" value="YHS_seleno_dom"/>
    <property type="match status" value="1"/>
</dbReference>
<dbReference type="RefSeq" id="WP_095497347.1">
    <property type="nucleotide sequence ID" value="NZ_BSPO01000002.1"/>
</dbReference>
<name>A0AA37TKX0_9GAMM</name>
<organism evidence="2 3">
    <name type="scientific">Paraferrimonas haliotis</name>
    <dbReference type="NCBI Taxonomy" id="2013866"/>
    <lineage>
        <taxon>Bacteria</taxon>
        <taxon>Pseudomonadati</taxon>
        <taxon>Pseudomonadota</taxon>
        <taxon>Gammaproteobacteria</taxon>
        <taxon>Alteromonadales</taxon>
        <taxon>Ferrimonadaceae</taxon>
        <taxon>Paraferrimonas</taxon>
    </lineage>
</organism>